<dbReference type="PRINTS" id="PR00080">
    <property type="entry name" value="SDRFAMILY"/>
</dbReference>
<sequence length="251" mass="25826">MTGQPLAGEVALVTGATGALGAAICRDLARAGADVAVHHLDEPDAAAALAGELSAAHGVRTTTVAADVTSWDEVANAVAVVAQELGTITVLVNNAGFMEPVRIVDSELADWRRTLSVDLDGVFVVTRHVLPGMLQAHGRIVNVSSQLAFKGAVDYVAYATAKAGVLGFTKALAREVGPRVRVNAIAPGPIDTPMVRPYATPEWVHARTRDSITGRLGTPDEVGPAVVFLAGPGAELLHGQTLHLNGGGVMA</sequence>
<dbReference type="FunFam" id="3.40.50.720:FF:000173">
    <property type="entry name" value="3-oxoacyl-[acyl-carrier protein] reductase"/>
    <property type="match status" value="1"/>
</dbReference>
<protein>
    <submittedName>
        <fullName evidence="3">SDR family oxidoreductase</fullName>
    </submittedName>
</protein>
<evidence type="ECO:0000256" key="2">
    <source>
        <dbReference type="ARBA" id="ARBA00023002"/>
    </source>
</evidence>
<dbReference type="PANTHER" id="PTHR42760">
    <property type="entry name" value="SHORT-CHAIN DEHYDROGENASES/REDUCTASES FAMILY MEMBER"/>
    <property type="match status" value="1"/>
</dbReference>
<dbReference type="InterPro" id="IPR020904">
    <property type="entry name" value="Sc_DH/Rdtase_CS"/>
</dbReference>
<dbReference type="OrthoDB" id="9804774at2"/>
<name>A0A418KN04_9ACTN</name>
<dbReference type="InterPro" id="IPR036291">
    <property type="entry name" value="NAD(P)-bd_dom_sf"/>
</dbReference>
<evidence type="ECO:0000313" key="4">
    <source>
        <dbReference type="Proteomes" id="UP000284057"/>
    </source>
</evidence>
<reference evidence="3 4" key="1">
    <citation type="submission" date="2018-09" db="EMBL/GenBank/DDBJ databases">
        <title>Isolation, diversity and antifungal activity of actinobacteria from wheat.</title>
        <authorList>
            <person name="Han C."/>
        </authorList>
    </citation>
    <scope>NUCLEOTIDE SEQUENCE [LARGE SCALE GENOMIC DNA]</scope>
    <source>
        <strain evidence="3 4">NEAU-YY265</strain>
    </source>
</reference>
<dbReference type="InterPro" id="IPR002347">
    <property type="entry name" value="SDR_fam"/>
</dbReference>
<dbReference type="PRINTS" id="PR00081">
    <property type="entry name" value="GDHRDH"/>
</dbReference>
<evidence type="ECO:0000313" key="3">
    <source>
        <dbReference type="EMBL" id="RIQ20292.1"/>
    </source>
</evidence>
<keyword evidence="4" id="KW-1185">Reference proteome</keyword>
<proteinExistence type="inferred from homology"/>
<dbReference type="PROSITE" id="PS00061">
    <property type="entry name" value="ADH_SHORT"/>
    <property type="match status" value="1"/>
</dbReference>
<dbReference type="EMBL" id="QUAL01000174">
    <property type="protein sequence ID" value="RIQ20292.1"/>
    <property type="molecule type" value="Genomic_DNA"/>
</dbReference>
<dbReference type="AlphaFoldDB" id="A0A418KN04"/>
<evidence type="ECO:0000256" key="1">
    <source>
        <dbReference type="ARBA" id="ARBA00006484"/>
    </source>
</evidence>
<gene>
    <name evidence="3" type="ORF">DY240_18625</name>
</gene>
<dbReference type="SUPFAM" id="SSF51735">
    <property type="entry name" value="NAD(P)-binding Rossmann-fold domains"/>
    <property type="match status" value="1"/>
</dbReference>
<keyword evidence="2" id="KW-0560">Oxidoreductase</keyword>
<organism evidence="3 4">
    <name type="scientific">Jiangella rhizosphaerae</name>
    <dbReference type="NCBI Taxonomy" id="2293569"/>
    <lineage>
        <taxon>Bacteria</taxon>
        <taxon>Bacillati</taxon>
        <taxon>Actinomycetota</taxon>
        <taxon>Actinomycetes</taxon>
        <taxon>Jiangellales</taxon>
        <taxon>Jiangellaceae</taxon>
        <taxon>Jiangella</taxon>
    </lineage>
</organism>
<dbReference type="Proteomes" id="UP000284057">
    <property type="component" value="Unassembled WGS sequence"/>
</dbReference>
<dbReference type="Gene3D" id="3.40.50.720">
    <property type="entry name" value="NAD(P)-binding Rossmann-like Domain"/>
    <property type="match status" value="1"/>
</dbReference>
<dbReference type="PANTHER" id="PTHR42760:SF133">
    <property type="entry name" value="3-OXOACYL-[ACYL-CARRIER-PROTEIN] REDUCTASE"/>
    <property type="match status" value="1"/>
</dbReference>
<dbReference type="GO" id="GO:0016616">
    <property type="term" value="F:oxidoreductase activity, acting on the CH-OH group of donors, NAD or NADP as acceptor"/>
    <property type="evidence" value="ECO:0007669"/>
    <property type="project" value="TreeGrafter"/>
</dbReference>
<dbReference type="Pfam" id="PF13561">
    <property type="entry name" value="adh_short_C2"/>
    <property type="match status" value="1"/>
</dbReference>
<comment type="caution">
    <text evidence="3">The sequence shown here is derived from an EMBL/GenBank/DDBJ whole genome shotgun (WGS) entry which is preliminary data.</text>
</comment>
<dbReference type="RefSeq" id="WP_119661338.1">
    <property type="nucleotide sequence ID" value="NZ_QUAL01000174.1"/>
</dbReference>
<comment type="similarity">
    <text evidence="1">Belongs to the short-chain dehydrogenases/reductases (SDR) family.</text>
</comment>
<accession>A0A418KN04</accession>